<keyword evidence="5" id="KW-0067">ATP-binding</keyword>
<dbReference type="InterPro" id="IPR011779">
    <property type="entry name" value="SO4_adenylTrfase_lsu"/>
</dbReference>
<dbReference type="RefSeq" id="WP_132478085.1">
    <property type="nucleotide sequence ID" value="NZ_JBHRVM010000001.1"/>
</dbReference>
<comment type="caution">
    <text evidence="8">The sequence shown here is derived from an EMBL/GenBank/DDBJ whole genome shotgun (WGS) entry which is preliminary data.</text>
</comment>
<dbReference type="InterPro" id="IPR000795">
    <property type="entry name" value="T_Tr_GTP-bd_dom"/>
</dbReference>
<dbReference type="PROSITE" id="PS00301">
    <property type="entry name" value="G_TR_1"/>
    <property type="match status" value="1"/>
</dbReference>
<proteinExistence type="predicted"/>
<dbReference type="AlphaFoldDB" id="A0A4R3UUL8"/>
<name>A0A4R3UUL8_9BURK</name>
<dbReference type="CDD" id="cd04166">
    <property type="entry name" value="CysN_ATPS"/>
    <property type="match status" value="1"/>
</dbReference>
<dbReference type="CDD" id="cd04095">
    <property type="entry name" value="CysN_NoDQ_III"/>
    <property type="match status" value="1"/>
</dbReference>
<sequence>MNAPYESLQVERDHNVLRFITAGSVDDGKSTLIGRLLYDSKGVYADQLQAVAASRYRRGPADDLNLALLTDGLEAEREQGITIDVAYRYFTTPRRKFIVADAPGHEQYTRNMVTGASTAHAAVILIDATKVHDGQLLVQTRRHSTIARLLGVRHIILAVNKLDLLDWDPAVFSRITQSYAELAGRLGIAQFRAIPVSALLGDNVVHSSGNTPWYQGPTLLEHLESLEAGVSQEHGPLRFSVQWVMRHNGHQADDLRAYAGQVVSGALRVGESIVVQPSGVQATIQQLLNHDGPVPEARAGSPVTVVLSENVDVSRGDWFSHAVDAPLVGNAFEADLAWLDARPLSTQRRYLVKHGARISSARVRQVHTRRDLQKLEELPAGEAVLAMNDIGRVSIQVRDALAVDSYTRLPATGAFILIDEATHQTVAGGMIRGEAQ</sequence>
<dbReference type="Pfam" id="PF00009">
    <property type="entry name" value="GTP_EFTU"/>
    <property type="match status" value="1"/>
</dbReference>
<dbReference type="NCBIfam" id="TIGR02034">
    <property type="entry name" value="CysN"/>
    <property type="match status" value="1"/>
</dbReference>
<dbReference type="InterPro" id="IPR054696">
    <property type="entry name" value="GTP-eEF1A_C"/>
</dbReference>
<gene>
    <name evidence="8" type="ORF">EV686_11186</name>
</gene>
<dbReference type="GO" id="GO:0003924">
    <property type="term" value="F:GTPase activity"/>
    <property type="evidence" value="ECO:0007669"/>
    <property type="project" value="InterPro"/>
</dbReference>
<keyword evidence="4" id="KW-0547">Nucleotide-binding</keyword>
<dbReference type="PANTHER" id="PTHR23115">
    <property type="entry name" value="TRANSLATION FACTOR"/>
    <property type="match status" value="1"/>
</dbReference>
<evidence type="ECO:0000256" key="3">
    <source>
        <dbReference type="ARBA" id="ARBA00022695"/>
    </source>
</evidence>
<dbReference type="Proteomes" id="UP000294692">
    <property type="component" value="Unassembled WGS sequence"/>
</dbReference>
<dbReference type="GO" id="GO:0005525">
    <property type="term" value="F:GTP binding"/>
    <property type="evidence" value="ECO:0007669"/>
    <property type="project" value="UniProtKB-KW"/>
</dbReference>
<dbReference type="SUPFAM" id="SSF50465">
    <property type="entry name" value="EF-Tu/eEF-1alpha/eIF2-gamma C-terminal domain"/>
    <property type="match status" value="1"/>
</dbReference>
<dbReference type="OrthoDB" id="9804504at2"/>
<protein>
    <recommendedName>
        <fullName evidence="1">sulfate adenylyltransferase</fullName>
        <ecNumber evidence="1">2.7.7.4</ecNumber>
    </recommendedName>
</protein>
<dbReference type="InterPro" id="IPR031157">
    <property type="entry name" value="G_TR_CS"/>
</dbReference>
<accession>A0A4R3UUL8</accession>
<evidence type="ECO:0000313" key="9">
    <source>
        <dbReference type="Proteomes" id="UP000294692"/>
    </source>
</evidence>
<dbReference type="PRINTS" id="PR00315">
    <property type="entry name" value="ELONGATNFCT"/>
</dbReference>
<dbReference type="GO" id="GO:0004781">
    <property type="term" value="F:sulfate adenylyltransferase (ATP) activity"/>
    <property type="evidence" value="ECO:0007669"/>
    <property type="project" value="UniProtKB-EC"/>
</dbReference>
<dbReference type="EMBL" id="SMBX01000011">
    <property type="protein sequence ID" value="TCU93734.1"/>
    <property type="molecule type" value="Genomic_DNA"/>
</dbReference>
<dbReference type="Gene3D" id="2.40.30.10">
    <property type="entry name" value="Translation factors"/>
    <property type="match status" value="2"/>
</dbReference>
<dbReference type="GO" id="GO:0006790">
    <property type="term" value="P:sulfur compound metabolic process"/>
    <property type="evidence" value="ECO:0007669"/>
    <property type="project" value="InterPro"/>
</dbReference>
<keyword evidence="3 8" id="KW-0548">Nucleotidyltransferase</keyword>
<dbReference type="InterPro" id="IPR044139">
    <property type="entry name" value="CysN_NoDQ_III"/>
</dbReference>
<dbReference type="GO" id="GO:0005524">
    <property type="term" value="F:ATP binding"/>
    <property type="evidence" value="ECO:0007669"/>
    <property type="project" value="UniProtKB-KW"/>
</dbReference>
<evidence type="ECO:0000313" key="8">
    <source>
        <dbReference type="EMBL" id="TCU93734.1"/>
    </source>
</evidence>
<dbReference type="PROSITE" id="PS51722">
    <property type="entry name" value="G_TR_2"/>
    <property type="match status" value="1"/>
</dbReference>
<dbReference type="SUPFAM" id="SSF52540">
    <property type="entry name" value="P-loop containing nucleoside triphosphate hydrolases"/>
    <property type="match status" value="1"/>
</dbReference>
<dbReference type="FunFam" id="3.40.50.300:FF:000119">
    <property type="entry name" value="Sulfate adenylyltransferase subunit 1"/>
    <property type="match status" value="1"/>
</dbReference>
<evidence type="ECO:0000256" key="1">
    <source>
        <dbReference type="ARBA" id="ARBA00012391"/>
    </source>
</evidence>
<evidence type="ECO:0000256" key="4">
    <source>
        <dbReference type="ARBA" id="ARBA00022741"/>
    </source>
</evidence>
<dbReference type="InterPro" id="IPR009000">
    <property type="entry name" value="Transl_B-barrel_sf"/>
</dbReference>
<reference evidence="8 9" key="1">
    <citation type="submission" date="2019-03" db="EMBL/GenBank/DDBJ databases">
        <title>Genomic Encyclopedia of Type Strains, Phase IV (KMG-IV): sequencing the most valuable type-strain genomes for metagenomic binning, comparative biology and taxonomic classification.</title>
        <authorList>
            <person name="Goeker M."/>
        </authorList>
    </citation>
    <scope>NUCLEOTIDE SEQUENCE [LARGE SCALE GENOMIC DNA]</scope>
    <source>
        <strain evidence="8 9">DSM 100048</strain>
    </source>
</reference>
<dbReference type="InterPro" id="IPR050100">
    <property type="entry name" value="TRAFAC_GTPase_members"/>
</dbReference>
<dbReference type="InterPro" id="IPR009001">
    <property type="entry name" value="Transl_elong_EF1A/Init_IF2_C"/>
</dbReference>
<keyword evidence="2 8" id="KW-0808">Transferase</keyword>
<feature type="domain" description="Tr-type G" evidence="7">
    <location>
        <begin position="14"/>
        <end position="233"/>
    </location>
</feature>
<dbReference type="EC" id="2.7.7.4" evidence="1"/>
<evidence type="ECO:0000256" key="2">
    <source>
        <dbReference type="ARBA" id="ARBA00022679"/>
    </source>
</evidence>
<dbReference type="InterPro" id="IPR041757">
    <property type="entry name" value="CysN_GTP-bd"/>
</dbReference>
<evidence type="ECO:0000256" key="6">
    <source>
        <dbReference type="ARBA" id="ARBA00023134"/>
    </source>
</evidence>
<dbReference type="Gene3D" id="3.40.50.300">
    <property type="entry name" value="P-loop containing nucleotide triphosphate hydrolases"/>
    <property type="match status" value="1"/>
</dbReference>
<keyword evidence="6" id="KW-0342">GTP-binding</keyword>
<organism evidence="8 9">
    <name type="scientific">Paracandidimonas soli</name>
    <dbReference type="NCBI Taxonomy" id="1917182"/>
    <lineage>
        <taxon>Bacteria</taxon>
        <taxon>Pseudomonadati</taxon>
        <taxon>Pseudomonadota</taxon>
        <taxon>Betaproteobacteria</taxon>
        <taxon>Burkholderiales</taxon>
        <taxon>Alcaligenaceae</taxon>
        <taxon>Paracandidimonas</taxon>
    </lineage>
</organism>
<dbReference type="InterPro" id="IPR027417">
    <property type="entry name" value="P-loop_NTPase"/>
</dbReference>
<keyword evidence="9" id="KW-1185">Reference proteome</keyword>
<evidence type="ECO:0000256" key="5">
    <source>
        <dbReference type="ARBA" id="ARBA00022840"/>
    </source>
</evidence>
<dbReference type="Pfam" id="PF22594">
    <property type="entry name" value="GTP-eEF1A_C"/>
    <property type="match status" value="1"/>
</dbReference>
<evidence type="ECO:0000259" key="7">
    <source>
        <dbReference type="PROSITE" id="PS51722"/>
    </source>
</evidence>
<dbReference type="SUPFAM" id="SSF50447">
    <property type="entry name" value="Translation proteins"/>
    <property type="match status" value="1"/>
</dbReference>